<dbReference type="PANTHER" id="PTHR45569">
    <property type="entry name" value="SENSOR PROTEIN KDPD"/>
    <property type="match status" value="1"/>
</dbReference>
<dbReference type="InterPro" id="IPR003852">
    <property type="entry name" value="Sig_transdc_His_kinase_KdpD_N"/>
</dbReference>
<feature type="region of interest" description="Disordered" evidence="4">
    <location>
        <begin position="278"/>
        <end position="303"/>
    </location>
</feature>
<dbReference type="GO" id="GO:0000155">
    <property type="term" value="F:phosphorelay sensor kinase activity"/>
    <property type="evidence" value="ECO:0007669"/>
    <property type="project" value="InterPro"/>
</dbReference>
<keyword evidence="2" id="KW-0418">Kinase</keyword>
<name>A0A447TAC8_CHRVL</name>
<gene>
    <name evidence="6" type="primary">kdpD_3</name>
    <name evidence="6" type="ORF">NCTC9695_02257</name>
</gene>
<keyword evidence="3" id="KW-0902">Two-component regulatory system</keyword>
<feature type="compositionally biased region" description="Polar residues" evidence="4">
    <location>
        <begin position="75"/>
        <end position="99"/>
    </location>
</feature>
<evidence type="ECO:0000256" key="1">
    <source>
        <dbReference type="ARBA" id="ARBA00022679"/>
    </source>
</evidence>
<feature type="domain" description="Signal transduction histidine kinase osmosensitive K+ channel sensor N-terminal" evidence="5">
    <location>
        <begin position="117"/>
        <end position="231"/>
    </location>
</feature>
<evidence type="ECO:0000259" key="5">
    <source>
        <dbReference type="Pfam" id="PF02702"/>
    </source>
</evidence>
<dbReference type="InterPro" id="IPR027417">
    <property type="entry name" value="P-loop_NTPase"/>
</dbReference>
<dbReference type="EC" id="2.7.13.3" evidence="6"/>
<dbReference type="PANTHER" id="PTHR45569:SF1">
    <property type="entry name" value="SENSOR PROTEIN KDPD"/>
    <property type="match status" value="1"/>
</dbReference>
<evidence type="ECO:0000256" key="3">
    <source>
        <dbReference type="ARBA" id="ARBA00023012"/>
    </source>
</evidence>
<dbReference type="Pfam" id="PF02702">
    <property type="entry name" value="KdpD"/>
    <property type="match status" value="2"/>
</dbReference>
<sequence length="303" mass="33527">MTDQRPDPDALLDELKREALEAQRGRLKIFFGACAGVGKTYAMLAAARVKRQEGVRVLVGVVETTAARKPPSSWRGWTSCPSAASSTRAAPCRNSTSTRRWPPNPADPDRRVRPLQRPGSRHPKRWQDVEELLAAGIDVYTTLNVQHLESLNDVVGQITGIIVRETLPDHVFDMADEVSLVDLPPDELLSRLAAGKVYLPHQAERAVKNFFRKGNLLALRELALRRTADRVDAQMRAYRADQSIKPVWHARERLLVCVGPAQAPRSWCAALSGWPPTSTPTGSPSTWKRRACSGCPKSSARGF</sequence>
<evidence type="ECO:0000313" key="7">
    <source>
        <dbReference type="Proteomes" id="UP000275777"/>
    </source>
</evidence>
<protein>
    <submittedName>
        <fullName evidence="6">Sensor protein KdpD</fullName>
        <ecNumber evidence="6">2.7.13.3</ecNumber>
    </submittedName>
</protein>
<feature type="region of interest" description="Disordered" evidence="4">
    <location>
        <begin position="69"/>
        <end position="124"/>
    </location>
</feature>
<dbReference type="InterPro" id="IPR052023">
    <property type="entry name" value="Histidine_kinase_KdpD"/>
</dbReference>
<reference evidence="6 7" key="1">
    <citation type="submission" date="2018-12" db="EMBL/GenBank/DDBJ databases">
        <authorList>
            <consortium name="Pathogen Informatics"/>
        </authorList>
    </citation>
    <scope>NUCLEOTIDE SEQUENCE [LARGE SCALE GENOMIC DNA]</scope>
    <source>
        <strain evidence="6 7">NCTC9695</strain>
    </source>
</reference>
<feature type="domain" description="Signal transduction histidine kinase osmosensitive K+ channel sensor N-terminal" evidence="5">
    <location>
        <begin position="23"/>
        <end position="78"/>
    </location>
</feature>
<proteinExistence type="predicted"/>
<dbReference type="AlphaFoldDB" id="A0A447TAC8"/>
<organism evidence="6 7">
    <name type="scientific">Chromobacterium violaceum</name>
    <dbReference type="NCBI Taxonomy" id="536"/>
    <lineage>
        <taxon>Bacteria</taxon>
        <taxon>Pseudomonadati</taxon>
        <taxon>Pseudomonadota</taxon>
        <taxon>Betaproteobacteria</taxon>
        <taxon>Neisseriales</taxon>
        <taxon>Chromobacteriaceae</taxon>
        <taxon>Chromobacterium</taxon>
    </lineage>
</organism>
<dbReference type="Proteomes" id="UP000275777">
    <property type="component" value="Chromosome"/>
</dbReference>
<evidence type="ECO:0000256" key="2">
    <source>
        <dbReference type="ARBA" id="ARBA00022777"/>
    </source>
</evidence>
<keyword evidence="1 6" id="KW-0808">Transferase</keyword>
<accession>A0A447TAC8</accession>
<dbReference type="GO" id="GO:0005886">
    <property type="term" value="C:plasma membrane"/>
    <property type="evidence" value="ECO:0007669"/>
    <property type="project" value="TreeGrafter"/>
</dbReference>
<evidence type="ECO:0000313" key="6">
    <source>
        <dbReference type="EMBL" id="VEB41817.1"/>
    </source>
</evidence>
<dbReference type="Gene3D" id="3.40.50.300">
    <property type="entry name" value="P-loop containing nucleotide triphosphate hydrolases"/>
    <property type="match status" value="1"/>
</dbReference>
<evidence type="ECO:0000256" key="4">
    <source>
        <dbReference type="SAM" id="MobiDB-lite"/>
    </source>
</evidence>
<dbReference type="EMBL" id="LR134182">
    <property type="protein sequence ID" value="VEB41817.1"/>
    <property type="molecule type" value="Genomic_DNA"/>
</dbReference>